<evidence type="ECO:0000313" key="4">
    <source>
        <dbReference type="Proteomes" id="UP000266723"/>
    </source>
</evidence>
<evidence type="ECO:0000256" key="2">
    <source>
        <dbReference type="SAM" id="Phobius"/>
    </source>
</evidence>
<feature type="region of interest" description="Disordered" evidence="1">
    <location>
        <begin position="252"/>
        <end position="273"/>
    </location>
</feature>
<dbReference type="Proteomes" id="UP000266723">
    <property type="component" value="Unassembled WGS sequence"/>
</dbReference>
<feature type="compositionally biased region" description="Basic residues" evidence="1">
    <location>
        <begin position="258"/>
        <end position="268"/>
    </location>
</feature>
<accession>A0ABQ7F7U6</accession>
<keyword evidence="2" id="KW-0472">Membrane</keyword>
<keyword evidence="4" id="KW-1185">Reference proteome</keyword>
<evidence type="ECO:0000313" key="3">
    <source>
        <dbReference type="EMBL" id="KAF3611819.1"/>
    </source>
</evidence>
<protein>
    <submittedName>
        <fullName evidence="3">Uncharacterized protein</fullName>
    </submittedName>
</protein>
<sequence length="398" mass="42428">MVDHKHQDMGDGMQCTTHPYTKNPGGICPLCLQEKLGKLVTSSFPLPKPNHLSASSSSKSFSPSSTTSLALSLSSGRDSNNNNNNNLPFLLAKKKSMLAAASSSSSSSSASLIYKRSKSSAAAYGESLNRKKRSGFWSFLHLYSSKHQIAAATKKVSHPSVPRNQTTETSNKVVGGGIDVIVEEEDESSSSNKVVVETPVNSVGSGAGGSSLERKVLRSRSVGCGSRSFSGDFFERISNGFGDCALKRIESQREHSKQKQRRHSHNSRTHSTVMHQDRQGVVGGGGSTPHSIILAVVVPLVVFVPFFLGDGGEAITDGISELLSPVGLLLLPIILLLTIQFLSSERGSFVSAIFSTGEPESIHRVSGSPLGVALFLVLILFLLYNRFSIFGGGDDSDD</sequence>
<feature type="transmembrane region" description="Helical" evidence="2">
    <location>
        <begin position="362"/>
        <end position="384"/>
    </location>
</feature>
<feature type="transmembrane region" description="Helical" evidence="2">
    <location>
        <begin position="322"/>
        <end position="342"/>
    </location>
</feature>
<name>A0ABQ7F7U6_BRACR</name>
<proteinExistence type="predicted"/>
<dbReference type="PANTHER" id="PTHR34460">
    <property type="entry name" value="VITELLOGENIN-LIKE PROTEIN"/>
    <property type="match status" value="1"/>
</dbReference>
<reference evidence="3 4" key="1">
    <citation type="journal article" date="2020" name="BMC Genomics">
        <title>Intraspecific diversification of the crop wild relative Brassica cretica Lam. using demographic model selection.</title>
        <authorList>
            <person name="Kioukis A."/>
            <person name="Michalopoulou V.A."/>
            <person name="Briers L."/>
            <person name="Pirintsos S."/>
            <person name="Studholme D.J."/>
            <person name="Pavlidis P."/>
            <person name="Sarris P.F."/>
        </authorList>
    </citation>
    <scope>NUCLEOTIDE SEQUENCE [LARGE SCALE GENOMIC DNA]</scope>
    <source>
        <strain evidence="4">cv. PFS-1207/04</strain>
    </source>
</reference>
<feature type="transmembrane region" description="Helical" evidence="2">
    <location>
        <begin position="292"/>
        <end position="310"/>
    </location>
</feature>
<keyword evidence="2" id="KW-1133">Transmembrane helix</keyword>
<keyword evidence="2" id="KW-0812">Transmembrane</keyword>
<gene>
    <name evidence="3" type="ORF">DY000_02051273</name>
</gene>
<organism evidence="3 4">
    <name type="scientific">Brassica cretica</name>
    <name type="common">Mustard</name>
    <dbReference type="NCBI Taxonomy" id="69181"/>
    <lineage>
        <taxon>Eukaryota</taxon>
        <taxon>Viridiplantae</taxon>
        <taxon>Streptophyta</taxon>
        <taxon>Embryophyta</taxon>
        <taxon>Tracheophyta</taxon>
        <taxon>Spermatophyta</taxon>
        <taxon>Magnoliopsida</taxon>
        <taxon>eudicotyledons</taxon>
        <taxon>Gunneridae</taxon>
        <taxon>Pentapetalae</taxon>
        <taxon>rosids</taxon>
        <taxon>malvids</taxon>
        <taxon>Brassicales</taxon>
        <taxon>Brassicaceae</taxon>
        <taxon>Brassiceae</taxon>
        <taxon>Brassica</taxon>
    </lineage>
</organism>
<dbReference type="EMBL" id="QGKV02000297">
    <property type="protein sequence ID" value="KAF3611819.1"/>
    <property type="molecule type" value="Genomic_DNA"/>
</dbReference>
<dbReference type="PANTHER" id="PTHR34460:SF11">
    <property type="entry name" value="BNAA05G30600D PROTEIN"/>
    <property type="match status" value="1"/>
</dbReference>
<evidence type="ECO:0000256" key="1">
    <source>
        <dbReference type="SAM" id="MobiDB-lite"/>
    </source>
</evidence>
<comment type="caution">
    <text evidence="3">The sequence shown here is derived from an EMBL/GenBank/DDBJ whole genome shotgun (WGS) entry which is preliminary data.</text>
</comment>